<keyword evidence="1" id="KW-1185">Reference proteome</keyword>
<dbReference type="Proteomes" id="UP000887581">
    <property type="component" value="Unplaced"/>
</dbReference>
<reference evidence="2" key="1">
    <citation type="submission" date="2022-11" db="UniProtKB">
        <authorList>
            <consortium name="WormBaseParasite"/>
        </authorList>
    </citation>
    <scope>IDENTIFICATION</scope>
</reference>
<organism evidence="1 2">
    <name type="scientific">Setaria digitata</name>
    <dbReference type="NCBI Taxonomy" id="48799"/>
    <lineage>
        <taxon>Eukaryota</taxon>
        <taxon>Metazoa</taxon>
        <taxon>Ecdysozoa</taxon>
        <taxon>Nematoda</taxon>
        <taxon>Chromadorea</taxon>
        <taxon>Rhabditida</taxon>
        <taxon>Spirurina</taxon>
        <taxon>Spiruromorpha</taxon>
        <taxon>Filarioidea</taxon>
        <taxon>Setariidae</taxon>
        <taxon>Setaria</taxon>
    </lineage>
</organism>
<dbReference type="AlphaFoldDB" id="A0A915PCF0"/>
<dbReference type="WBParaSite" id="sdigi.contig107.g4482.t1">
    <property type="protein sequence ID" value="sdigi.contig107.g4482.t1"/>
    <property type="gene ID" value="sdigi.contig107.g4482"/>
</dbReference>
<evidence type="ECO:0000313" key="2">
    <source>
        <dbReference type="WBParaSite" id="sdigi.contig107.g4482.t1"/>
    </source>
</evidence>
<evidence type="ECO:0000313" key="1">
    <source>
        <dbReference type="Proteomes" id="UP000887581"/>
    </source>
</evidence>
<name>A0A915PCF0_9BILA</name>
<accession>A0A915PCF0</accession>
<sequence length="55" mass="5793">MNVLCILGSVSARCETVRVPMIKNTLLLRFGMVGLGLRYLGTLGTAGLAGRGLDN</sequence>
<proteinExistence type="predicted"/>
<protein>
    <submittedName>
        <fullName evidence="2">Uncharacterized protein</fullName>
    </submittedName>
</protein>